<dbReference type="PROSITE" id="PS50088">
    <property type="entry name" value="ANK_REPEAT"/>
    <property type="match status" value="1"/>
</dbReference>
<feature type="region of interest" description="Disordered" evidence="13">
    <location>
        <begin position="712"/>
        <end position="741"/>
    </location>
</feature>
<comment type="subcellular location">
    <subcellularLocation>
        <location evidence="1">Cell membrane</location>
        <topology evidence="1">Multi-pass membrane protein</topology>
    </subcellularLocation>
</comment>
<evidence type="ECO:0000259" key="15">
    <source>
        <dbReference type="Pfam" id="PF00520"/>
    </source>
</evidence>
<dbReference type="GO" id="GO:0098703">
    <property type="term" value="P:calcium ion import across plasma membrane"/>
    <property type="evidence" value="ECO:0007669"/>
    <property type="project" value="TreeGrafter"/>
</dbReference>
<dbReference type="Proteomes" id="UP000193642">
    <property type="component" value="Unassembled WGS sequence"/>
</dbReference>
<dbReference type="STRING" id="329046.A0A1Y2CRR1"/>
<sequence>MDTPRPSHPWAGVKPQSWLVENNNLWTAVAHGSLSDIIKYSTQRFHDTEGIDIGCRGLVERGGEGETILHAAILFNRSLPIIKWILANFKELVNEQYIGSRYEGETALHLAVAQEKDHKVIEDNINDEGVVVNNSTLYNPNSIVGMLFKYGAKLGENGLEYCAIGNEFNRSQKNEEGEEKGTLRHYGETILHFAAVSGKVQIVEYLIDVADANVNAIDRETGNNILHLLIENEDIDKAGFTKMFKRLRLKNPSLLSAKNNLNCSPLELGIKIQSRNMLEGIKEVLWEFDRTCRYCVPLNLLDNIHFEYFELKCKGNVEVTPVRSLLETVIAEQNEEILDHPIMRTILQWKWNAYARHIFFRKWILVFILIVFIVTPALALQPNSPTSRRSYNLNEPRDAVRVGFEAATIAGTVILFLTSGFDFKKRWNAADTYLRWLFCAIIFVVPIIRAVGSNDFMFNFENVVFGLAMISGYLYLLTFSKGSATIGHLVVIVKEIVVKDFVEWLLVYVPITVGFGGALFMQMQNVGGGNDVGGPSSDAPYDWDTMIGSLLWAVRFIFQEEKYEDIRKGALPVYAQLLFVTYALFSVVLLVNVLIAKLVNTFDRITVRSEKVWRMQLAALIMSIDTQLSFHEKEKIVKNFGFQKDGEDKTPYLQFTERERRDDRGRSYSEVIQVVAHRDYISKDVGKASSDKGANNELQHLSHSVAVGTDLHVKDEPPRTPPTSPTSPHAPHSSNSPHSLHSMPKLWNWHLKKAEVDEAPKNTKLWVDSVLETEDLQHWRGWREEFRAVFNQPRYNVIPPDTTKKSS</sequence>
<proteinExistence type="predicted"/>
<gene>
    <name evidence="16" type="ORF">BCR33DRAFT_802247</name>
</gene>
<evidence type="ECO:0000256" key="12">
    <source>
        <dbReference type="PROSITE-ProRule" id="PRU00023"/>
    </source>
</evidence>
<organism evidence="16 17">
    <name type="scientific">Rhizoclosmatium globosum</name>
    <dbReference type="NCBI Taxonomy" id="329046"/>
    <lineage>
        <taxon>Eukaryota</taxon>
        <taxon>Fungi</taxon>
        <taxon>Fungi incertae sedis</taxon>
        <taxon>Chytridiomycota</taxon>
        <taxon>Chytridiomycota incertae sedis</taxon>
        <taxon>Chytridiomycetes</taxon>
        <taxon>Chytridiales</taxon>
        <taxon>Chytriomycetaceae</taxon>
        <taxon>Rhizoclosmatium</taxon>
    </lineage>
</organism>
<feature type="transmembrane region" description="Helical" evidence="14">
    <location>
        <begin position="402"/>
        <end position="421"/>
    </location>
</feature>
<dbReference type="Pfam" id="PF12796">
    <property type="entry name" value="Ank_2"/>
    <property type="match status" value="1"/>
</dbReference>
<feature type="domain" description="Ion transport" evidence="15">
    <location>
        <begin position="362"/>
        <end position="609"/>
    </location>
</feature>
<keyword evidence="12" id="KW-0040">ANK repeat</keyword>
<keyword evidence="9" id="KW-0406">Ion transport</keyword>
<evidence type="ECO:0000256" key="9">
    <source>
        <dbReference type="ARBA" id="ARBA00023065"/>
    </source>
</evidence>
<name>A0A1Y2CRR1_9FUNG</name>
<accession>A0A1Y2CRR1</accession>
<keyword evidence="7" id="KW-0106">Calcium</keyword>
<dbReference type="PANTHER" id="PTHR10582:SF2">
    <property type="entry name" value="INACTIVE"/>
    <property type="match status" value="1"/>
</dbReference>
<comment type="caution">
    <text evidence="16">The sequence shown here is derived from an EMBL/GenBank/DDBJ whole genome shotgun (WGS) entry which is preliminary data.</text>
</comment>
<dbReference type="InterPro" id="IPR002110">
    <property type="entry name" value="Ankyrin_rpt"/>
</dbReference>
<keyword evidence="8 14" id="KW-1133">Transmembrane helix</keyword>
<evidence type="ECO:0000313" key="17">
    <source>
        <dbReference type="Proteomes" id="UP000193642"/>
    </source>
</evidence>
<dbReference type="SMART" id="SM00248">
    <property type="entry name" value="ANK"/>
    <property type="match status" value="4"/>
</dbReference>
<evidence type="ECO:0000256" key="5">
    <source>
        <dbReference type="ARBA" id="ARBA00022692"/>
    </source>
</evidence>
<evidence type="ECO:0000256" key="3">
    <source>
        <dbReference type="ARBA" id="ARBA00022475"/>
    </source>
</evidence>
<feature type="compositionally biased region" description="Low complexity" evidence="13">
    <location>
        <begin position="726"/>
        <end position="741"/>
    </location>
</feature>
<dbReference type="AlphaFoldDB" id="A0A1Y2CRR1"/>
<evidence type="ECO:0000256" key="10">
    <source>
        <dbReference type="ARBA" id="ARBA00023136"/>
    </source>
</evidence>
<keyword evidence="17" id="KW-1185">Reference proteome</keyword>
<reference evidence="16 17" key="1">
    <citation type="submission" date="2016-07" db="EMBL/GenBank/DDBJ databases">
        <title>Pervasive Adenine N6-methylation of Active Genes in Fungi.</title>
        <authorList>
            <consortium name="DOE Joint Genome Institute"/>
            <person name="Mondo S.J."/>
            <person name="Dannebaum R.O."/>
            <person name="Kuo R.C."/>
            <person name="Labutti K."/>
            <person name="Haridas S."/>
            <person name="Kuo A."/>
            <person name="Salamov A."/>
            <person name="Ahrendt S.R."/>
            <person name="Lipzen A."/>
            <person name="Sullivan W."/>
            <person name="Andreopoulos W.B."/>
            <person name="Clum A."/>
            <person name="Lindquist E."/>
            <person name="Daum C."/>
            <person name="Ramamoorthy G.K."/>
            <person name="Gryganskyi A."/>
            <person name="Culley D."/>
            <person name="Magnuson J.K."/>
            <person name="James T.Y."/>
            <person name="O'Malley M.A."/>
            <person name="Stajich J.E."/>
            <person name="Spatafora J.W."/>
            <person name="Visel A."/>
            <person name="Grigoriev I.V."/>
        </authorList>
    </citation>
    <scope>NUCLEOTIDE SEQUENCE [LARGE SCALE GENOMIC DNA]</scope>
    <source>
        <strain evidence="16 17">JEL800</strain>
    </source>
</reference>
<feature type="transmembrane region" description="Helical" evidence="14">
    <location>
        <begin position="570"/>
        <end position="595"/>
    </location>
</feature>
<feature type="transmembrane region" description="Helical" evidence="14">
    <location>
        <begin position="463"/>
        <end position="480"/>
    </location>
</feature>
<evidence type="ECO:0000256" key="4">
    <source>
        <dbReference type="ARBA" id="ARBA00022568"/>
    </source>
</evidence>
<feature type="transmembrane region" description="Helical" evidence="14">
    <location>
        <begin position="433"/>
        <end position="451"/>
    </location>
</feature>
<evidence type="ECO:0000256" key="13">
    <source>
        <dbReference type="SAM" id="MobiDB-lite"/>
    </source>
</evidence>
<keyword evidence="5 14" id="KW-0812">Transmembrane</keyword>
<evidence type="ECO:0000256" key="7">
    <source>
        <dbReference type="ARBA" id="ARBA00022837"/>
    </source>
</evidence>
<evidence type="ECO:0000256" key="8">
    <source>
        <dbReference type="ARBA" id="ARBA00022989"/>
    </source>
</evidence>
<keyword evidence="6" id="KW-0677">Repeat</keyword>
<dbReference type="EMBL" id="MCGO01000010">
    <property type="protein sequence ID" value="ORY49045.1"/>
    <property type="molecule type" value="Genomic_DNA"/>
</dbReference>
<evidence type="ECO:0000313" key="16">
    <source>
        <dbReference type="EMBL" id="ORY49045.1"/>
    </source>
</evidence>
<evidence type="ECO:0000256" key="11">
    <source>
        <dbReference type="ARBA" id="ARBA00023303"/>
    </source>
</evidence>
<keyword evidence="4" id="KW-0109">Calcium transport</keyword>
<keyword evidence="2" id="KW-0813">Transport</keyword>
<dbReference type="Gene3D" id="1.25.40.20">
    <property type="entry name" value="Ankyrin repeat-containing domain"/>
    <property type="match status" value="1"/>
</dbReference>
<dbReference type="GO" id="GO:0005262">
    <property type="term" value="F:calcium channel activity"/>
    <property type="evidence" value="ECO:0007669"/>
    <property type="project" value="TreeGrafter"/>
</dbReference>
<evidence type="ECO:0000256" key="6">
    <source>
        <dbReference type="ARBA" id="ARBA00022737"/>
    </source>
</evidence>
<dbReference type="Pfam" id="PF00520">
    <property type="entry name" value="Ion_trans"/>
    <property type="match status" value="1"/>
</dbReference>
<dbReference type="GO" id="GO:0005886">
    <property type="term" value="C:plasma membrane"/>
    <property type="evidence" value="ECO:0007669"/>
    <property type="project" value="UniProtKB-SubCell"/>
</dbReference>
<dbReference type="InterPro" id="IPR036770">
    <property type="entry name" value="Ankyrin_rpt-contain_sf"/>
</dbReference>
<feature type="transmembrane region" description="Helical" evidence="14">
    <location>
        <begin position="363"/>
        <end position="382"/>
    </location>
</feature>
<dbReference type="InterPro" id="IPR024862">
    <property type="entry name" value="TRPV"/>
</dbReference>
<keyword evidence="11" id="KW-0407">Ion channel</keyword>
<dbReference type="PROSITE" id="PS50297">
    <property type="entry name" value="ANK_REP_REGION"/>
    <property type="match status" value="1"/>
</dbReference>
<protein>
    <submittedName>
        <fullName evidence="16">Ankyrin</fullName>
    </submittedName>
</protein>
<dbReference type="PANTHER" id="PTHR10582">
    <property type="entry name" value="TRANSIENT RECEPTOR POTENTIAL ION CHANNEL PROTEIN"/>
    <property type="match status" value="1"/>
</dbReference>
<evidence type="ECO:0000256" key="14">
    <source>
        <dbReference type="SAM" id="Phobius"/>
    </source>
</evidence>
<dbReference type="SUPFAM" id="SSF48403">
    <property type="entry name" value="Ankyrin repeat"/>
    <property type="match status" value="1"/>
</dbReference>
<keyword evidence="3" id="KW-1003">Cell membrane</keyword>
<evidence type="ECO:0000256" key="2">
    <source>
        <dbReference type="ARBA" id="ARBA00022448"/>
    </source>
</evidence>
<feature type="repeat" description="ANK" evidence="12">
    <location>
        <begin position="186"/>
        <end position="208"/>
    </location>
</feature>
<evidence type="ECO:0000256" key="1">
    <source>
        <dbReference type="ARBA" id="ARBA00004651"/>
    </source>
</evidence>
<dbReference type="InterPro" id="IPR005821">
    <property type="entry name" value="Ion_trans_dom"/>
</dbReference>
<feature type="transmembrane region" description="Helical" evidence="14">
    <location>
        <begin position="501"/>
        <end position="521"/>
    </location>
</feature>
<keyword evidence="10 14" id="KW-0472">Membrane</keyword>
<dbReference type="OrthoDB" id="2142870at2759"/>